<evidence type="ECO:0000313" key="2">
    <source>
        <dbReference type="Proteomes" id="UP000283634"/>
    </source>
</evidence>
<proteinExistence type="predicted"/>
<feature type="non-terminal residue" evidence="1">
    <location>
        <position position="1"/>
    </location>
</feature>
<dbReference type="AlphaFoldDB" id="A0A422MSD7"/>
<reference evidence="1 2" key="1">
    <citation type="journal article" date="2018" name="BMC Genomics">
        <title>Genomic comparison of Trypanosoma conorhini and Trypanosoma rangeli to Trypanosoma cruzi strains of high and low virulence.</title>
        <authorList>
            <person name="Bradwell K.R."/>
            <person name="Koparde V.N."/>
            <person name="Matveyev A.V."/>
            <person name="Serrano M.G."/>
            <person name="Alves J.M."/>
            <person name="Parikh H."/>
            <person name="Huang B."/>
            <person name="Lee V."/>
            <person name="Espinosa-Alvarez O."/>
            <person name="Ortiz P.A."/>
            <person name="Costa-Martins A.G."/>
            <person name="Teixeira M.M."/>
            <person name="Buck G.A."/>
        </authorList>
    </citation>
    <scope>NUCLEOTIDE SEQUENCE [LARGE SCALE GENOMIC DNA]</scope>
    <source>
        <strain evidence="1 2">AM80</strain>
    </source>
</reference>
<gene>
    <name evidence="1" type="ORF">TraAM80_09955</name>
</gene>
<dbReference type="RefSeq" id="XP_029233532.1">
    <property type="nucleotide sequence ID" value="XM_029386608.1"/>
</dbReference>
<dbReference type="EMBL" id="MKGL01000743">
    <property type="protein sequence ID" value="RNE96110.1"/>
    <property type="molecule type" value="Genomic_DNA"/>
</dbReference>
<accession>A0A422MSD7</accession>
<evidence type="ECO:0000313" key="1">
    <source>
        <dbReference type="EMBL" id="RNE96110.1"/>
    </source>
</evidence>
<dbReference type="Proteomes" id="UP000283634">
    <property type="component" value="Unassembled WGS sequence"/>
</dbReference>
<sequence>PWLALGLRRHLQPQLSPFAAFPSRVSAACVFLRVPSLMLCSSPSLRCVAAGTHTHTATLPTVHLHTAGHVDDSFVVGAGGAVRVPRHSMDACPLPVCGRVAGGVGVVFLCTSAICSAKCHRDEPVNFTVSG</sequence>
<dbReference type="GeneID" id="40333888"/>
<organism evidence="1 2">
    <name type="scientific">Trypanosoma rangeli</name>
    <dbReference type="NCBI Taxonomy" id="5698"/>
    <lineage>
        <taxon>Eukaryota</taxon>
        <taxon>Discoba</taxon>
        <taxon>Euglenozoa</taxon>
        <taxon>Kinetoplastea</taxon>
        <taxon>Metakinetoplastina</taxon>
        <taxon>Trypanosomatida</taxon>
        <taxon>Trypanosomatidae</taxon>
        <taxon>Trypanosoma</taxon>
        <taxon>Herpetosoma</taxon>
    </lineage>
</organism>
<protein>
    <submittedName>
        <fullName evidence="1">Uncharacterized protein</fullName>
    </submittedName>
</protein>
<comment type="caution">
    <text evidence="1">The sequence shown here is derived from an EMBL/GenBank/DDBJ whole genome shotgun (WGS) entry which is preliminary data.</text>
</comment>
<name>A0A422MSD7_TRYRA</name>
<keyword evidence="2" id="KW-1185">Reference proteome</keyword>